<dbReference type="SMART" id="SM00897">
    <property type="entry name" value="FIST"/>
    <property type="match status" value="1"/>
</dbReference>
<dbReference type="Pfam" id="PF08495">
    <property type="entry name" value="FIST"/>
    <property type="match status" value="1"/>
</dbReference>
<evidence type="ECO:0000256" key="5">
    <source>
        <dbReference type="ARBA" id="ARBA00023136"/>
    </source>
</evidence>
<keyword evidence="4" id="KW-1133">Transmembrane helix</keyword>
<dbReference type="InterPro" id="IPR016741">
    <property type="entry name" value="UCP018953"/>
</dbReference>
<feature type="domain" description="FIST C-domain" evidence="7">
    <location>
        <begin position="226"/>
        <end position="367"/>
    </location>
</feature>
<dbReference type="AlphaFoldDB" id="A0A4Z0F9B5"/>
<dbReference type="EMBL" id="SRIO01000011">
    <property type="protein sequence ID" value="TFZ82166.1"/>
    <property type="molecule type" value="Genomic_DNA"/>
</dbReference>
<dbReference type="GO" id="GO:0016301">
    <property type="term" value="F:kinase activity"/>
    <property type="evidence" value="ECO:0007669"/>
    <property type="project" value="UniProtKB-KW"/>
</dbReference>
<name>A0A4Z0F9B5_9GAMM</name>
<comment type="caution">
    <text evidence="8">The sequence shown here is derived from an EMBL/GenBank/DDBJ whole genome shotgun (WGS) entry which is preliminary data.</text>
</comment>
<dbReference type="GO" id="GO:0005886">
    <property type="term" value="C:plasma membrane"/>
    <property type="evidence" value="ECO:0007669"/>
    <property type="project" value="UniProtKB-SubCell"/>
</dbReference>
<dbReference type="PANTHER" id="PTHR14939:SF5">
    <property type="entry name" value="F-BOX ONLY PROTEIN 22"/>
    <property type="match status" value="1"/>
</dbReference>
<dbReference type="PANTHER" id="PTHR14939">
    <property type="entry name" value="F-BOX ONLY PROTEIN 22"/>
    <property type="match status" value="1"/>
</dbReference>
<organism evidence="8 9">
    <name type="scientific">Candidatus Macondimonas diazotrophica</name>
    <dbReference type="NCBI Taxonomy" id="2305248"/>
    <lineage>
        <taxon>Bacteria</taxon>
        <taxon>Pseudomonadati</taxon>
        <taxon>Pseudomonadota</taxon>
        <taxon>Gammaproteobacteria</taxon>
        <taxon>Chromatiales</taxon>
        <taxon>Ectothiorhodospiraceae</taxon>
        <taxon>Candidatus Macondimonas</taxon>
    </lineage>
</organism>
<evidence type="ECO:0000256" key="2">
    <source>
        <dbReference type="ARBA" id="ARBA00022475"/>
    </source>
</evidence>
<accession>A0A4Z0F9B5</accession>
<proteinExistence type="predicted"/>
<keyword evidence="2" id="KW-1003">Cell membrane</keyword>
<protein>
    <submittedName>
        <fullName evidence="8">Histidine kinase</fullName>
    </submittedName>
</protein>
<evidence type="ECO:0000259" key="6">
    <source>
        <dbReference type="SMART" id="SM00897"/>
    </source>
</evidence>
<dbReference type="RefSeq" id="WP_135282094.1">
    <property type="nucleotide sequence ID" value="NZ_SRIO01000011.1"/>
</dbReference>
<evidence type="ECO:0000256" key="1">
    <source>
        <dbReference type="ARBA" id="ARBA00004651"/>
    </source>
</evidence>
<keyword evidence="8" id="KW-0418">Kinase</keyword>
<comment type="subcellular location">
    <subcellularLocation>
        <location evidence="1">Cell membrane</location>
        <topology evidence="1">Multi-pass membrane protein</topology>
    </subcellularLocation>
</comment>
<dbReference type="Pfam" id="PF10442">
    <property type="entry name" value="FIST_C"/>
    <property type="match status" value="1"/>
</dbReference>
<keyword evidence="3" id="KW-0812">Transmembrane</keyword>
<dbReference type="SMART" id="SM01204">
    <property type="entry name" value="FIST_C"/>
    <property type="match status" value="1"/>
</dbReference>
<dbReference type="InterPro" id="IPR013702">
    <property type="entry name" value="FIST_domain_N"/>
</dbReference>
<evidence type="ECO:0000313" key="8">
    <source>
        <dbReference type="EMBL" id="TFZ82166.1"/>
    </source>
</evidence>
<gene>
    <name evidence="8" type="ORF">E4680_09075</name>
</gene>
<evidence type="ECO:0000259" key="7">
    <source>
        <dbReference type="SMART" id="SM01204"/>
    </source>
</evidence>
<evidence type="ECO:0000256" key="4">
    <source>
        <dbReference type="ARBA" id="ARBA00022989"/>
    </source>
</evidence>
<dbReference type="InterPro" id="IPR019494">
    <property type="entry name" value="FIST_C"/>
</dbReference>
<keyword evidence="5" id="KW-0472">Membrane</keyword>
<reference evidence="8 9" key="1">
    <citation type="journal article" date="2019" name="ISME J.">
        <title>Candidatus Macondimonas diazotrophica, a novel gammaproteobacterial genus dominating crude-oil-contaminated coastal sediments.</title>
        <authorList>
            <person name="Karthikeyan S."/>
            <person name="Konstantinidis K."/>
        </authorList>
    </citation>
    <scope>NUCLEOTIDE SEQUENCE [LARGE SCALE GENOMIC DNA]</scope>
    <source>
        <strain evidence="8 9">KTK01</strain>
    </source>
</reference>
<evidence type="ECO:0000256" key="3">
    <source>
        <dbReference type="ARBA" id="ARBA00022692"/>
    </source>
</evidence>
<dbReference type="OrthoDB" id="9770435at2"/>
<feature type="domain" description="FIST" evidence="6">
    <location>
        <begin position="39"/>
        <end position="225"/>
    </location>
</feature>
<evidence type="ECO:0000313" key="9">
    <source>
        <dbReference type="Proteomes" id="UP000297890"/>
    </source>
</evidence>
<dbReference type="Proteomes" id="UP000297890">
    <property type="component" value="Unassembled WGS sequence"/>
</dbReference>
<sequence>MQQAQGRGTDFRVGHGRHEHWQDAVEAALRQIGDPPPGANLGFVYVTDHLAPAGRAIVRYLQQATGVEDWVGSVGVGILATGVEYLDEPAVVVMLGGFAEGEFQVFSPAAAPPALNSQTPSGFDAAHLALVHAGSHDETLPAQLAELCGGLASGYLVGGITSSRTRSYHFASAAFEDKLSGVVFSAAVPLAVRLTQGCAPLTAHAPRHMITAGEGNVITSLDHRPALDVLCEALGIEATDPDLRDHLQSVHIGLPVAGSDTGDYLVRNLLGIDRKQGRLVIGDLVQAGQSILFCRRDTQSAHEDLLRMLDEIRAGLAGPPRGGLYFSCLGRGERLFGRRSAELAIIQERLGDVPLAGFFCNGEIAHDRLYGYTGVLLLFG</sequence>
<keyword evidence="8" id="KW-0808">Transferase</keyword>
<keyword evidence="9" id="KW-1185">Reference proteome</keyword>
<dbReference type="PIRSF" id="PIRSF018953">
    <property type="entry name" value="UCP018953"/>
    <property type="match status" value="1"/>
</dbReference>